<feature type="domain" description="J" evidence="2">
    <location>
        <begin position="16"/>
        <end position="82"/>
    </location>
</feature>
<reference evidence="3" key="2">
    <citation type="submission" date="2006-05" db="EMBL/GenBank/DDBJ databases">
        <title>Sequencing of the draft genome and assembly of Desulfuromonas acetoxidans DSM 684.</title>
        <authorList>
            <consortium name="US DOE Joint Genome Institute (JGI-PGF)"/>
            <person name="Copeland A."/>
            <person name="Lucas S."/>
            <person name="Lapidus A."/>
            <person name="Barry K."/>
            <person name="Detter J.C."/>
            <person name="Glavina del Rio T."/>
            <person name="Hammon N."/>
            <person name="Israni S."/>
            <person name="Dalin E."/>
            <person name="Tice H."/>
            <person name="Bruce D."/>
            <person name="Pitluck S."/>
            <person name="Richardson P."/>
        </authorList>
    </citation>
    <scope>NUCLEOTIDE SEQUENCE [LARGE SCALE GENOMIC DNA]</scope>
    <source>
        <strain evidence="3">DSM 684</strain>
    </source>
</reference>
<sequence length="256" mass="30545">MSLFAETELLEACRVLFGSDLQLNRDFLFYIQPSGVKTAYRQRAKETHPDRLVDAEPHEYEQQTELFRDVSEAYQLLQSFTADPIKRLWCPADQQAGFNSRSHSSRSSSWQQPATESDSTSSSYELPRRHLELGLYLYYRGIISYSEMIEALVWQRRQRPVLGDLAERWGWLSAEDVKRINSYHGRRGRFGTRAVELGYLTQFQVQVLLRYQRQLQKRYGQYFVEQGRMTNAEVDTWLREQRFHNQHFEDPWKKWR</sequence>
<evidence type="ECO:0000313" key="4">
    <source>
        <dbReference type="Proteomes" id="UP000005695"/>
    </source>
</evidence>
<dbReference type="Pfam" id="PF00226">
    <property type="entry name" value="DnaJ"/>
    <property type="match status" value="1"/>
</dbReference>
<accession>Q1JY13</accession>
<dbReference type="PROSITE" id="PS50076">
    <property type="entry name" value="DNAJ_2"/>
    <property type="match status" value="1"/>
</dbReference>
<evidence type="ECO:0000256" key="1">
    <source>
        <dbReference type="SAM" id="MobiDB-lite"/>
    </source>
</evidence>
<proteinExistence type="predicted"/>
<dbReference type="SMART" id="SM00271">
    <property type="entry name" value="DnaJ"/>
    <property type="match status" value="1"/>
</dbReference>
<dbReference type="InterPro" id="IPR001623">
    <property type="entry name" value="DnaJ_domain"/>
</dbReference>
<dbReference type="CDD" id="cd06257">
    <property type="entry name" value="DnaJ"/>
    <property type="match status" value="1"/>
</dbReference>
<feature type="region of interest" description="Disordered" evidence="1">
    <location>
        <begin position="100"/>
        <end position="123"/>
    </location>
</feature>
<evidence type="ECO:0000313" key="3">
    <source>
        <dbReference type="EMBL" id="EAT15183.1"/>
    </source>
</evidence>
<dbReference type="OrthoDB" id="5432239at2"/>
<comment type="caution">
    <text evidence="3">The sequence shown here is derived from an EMBL/GenBank/DDBJ whole genome shotgun (WGS) entry which is preliminary data.</text>
</comment>
<dbReference type="Proteomes" id="UP000005695">
    <property type="component" value="Unassembled WGS sequence"/>
</dbReference>
<dbReference type="SUPFAM" id="SSF160246">
    <property type="entry name" value="EspE N-terminal domain-like"/>
    <property type="match status" value="1"/>
</dbReference>
<gene>
    <name evidence="3" type="ORF">Dace_0553</name>
</gene>
<dbReference type="InterPro" id="IPR036869">
    <property type="entry name" value="J_dom_sf"/>
</dbReference>
<dbReference type="AlphaFoldDB" id="Q1JY13"/>
<dbReference type="SUPFAM" id="SSF46565">
    <property type="entry name" value="Chaperone J-domain"/>
    <property type="match status" value="1"/>
</dbReference>
<organism evidence="3 4">
    <name type="scientific">Desulfuromonas acetoxidans (strain DSM 684 / 11070)</name>
    <dbReference type="NCBI Taxonomy" id="281689"/>
    <lineage>
        <taxon>Bacteria</taxon>
        <taxon>Pseudomonadati</taxon>
        <taxon>Thermodesulfobacteriota</taxon>
        <taxon>Desulfuromonadia</taxon>
        <taxon>Desulfuromonadales</taxon>
        <taxon>Desulfuromonadaceae</taxon>
        <taxon>Desulfuromonas</taxon>
    </lineage>
</organism>
<dbReference type="Gene3D" id="1.10.287.110">
    <property type="entry name" value="DnaJ domain"/>
    <property type="match status" value="1"/>
</dbReference>
<feature type="compositionally biased region" description="Polar residues" evidence="1">
    <location>
        <begin position="110"/>
        <end position="123"/>
    </location>
</feature>
<name>Q1JY13_DESA6</name>
<dbReference type="InterPro" id="IPR037257">
    <property type="entry name" value="T2SS_E_N_sf"/>
</dbReference>
<protein>
    <submittedName>
        <fullName evidence="3">Heat shock protein DnaJ-like</fullName>
    </submittedName>
</protein>
<dbReference type="EMBL" id="AAEW02000013">
    <property type="protein sequence ID" value="EAT15183.1"/>
    <property type="molecule type" value="Genomic_DNA"/>
</dbReference>
<evidence type="ECO:0000259" key="2">
    <source>
        <dbReference type="PROSITE" id="PS50076"/>
    </source>
</evidence>
<feature type="compositionally biased region" description="Low complexity" evidence="1">
    <location>
        <begin position="100"/>
        <end position="109"/>
    </location>
</feature>
<dbReference type="RefSeq" id="WP_006001463.1">
    <property type="nucleotide sequence ID" value="NZ_AAEW02000013.1"/>
</dbReference>
<keyword evidence="4" id="KW-1185">Reference proteome</keyword>
<reference evidence="3" key="1">
    <citation type="submission" date="2006-05" db="EMBL/GenBank/DDBJ databases">
        <title>Annotation of the draft genome assembly of Desulfuromonas acetoxidans DSM 684.</title>
        <authorList>
            <consortium name="US DOE Joint Genome Institute (JGI-ORNL)"/>
            <person name="Larimer F."/>
            <person name="Land M."/>
            <person name="Hauser L."/>
        </authorList>
    </citation>
    <scope>NUCLEOTIDE SEQUENCE [LARGE SCALE GENOMIC DNA]</scope>
    <source>
        <strain evidence="3">DSM 684</strain>
    </source>
</reference>